<sequence length="183" mass="20640">MNRKKTRLNKKRRNHTIPESWNCSRGIRRIDAPAWFCACLLSNCHKKCARQSACHSQKTQLPDGKCCTSLRKHHSSEGQGPKNSRLDTVKFCGVLLSTKLETEVLAKEIRHGEVLEGDNPGYVIQTHDSTFSYDKARRKEMRKRILIEGLRGQNTEPLVGVPVCVSQPPVGLVNPWNISPAVK</sequence>
<evidence type="ECO:0000313" key="2">
    <source>
        <dbReference type="Proteomes" id="UP001283361"/>
    </source>
</evidence>
<protein>
    <submittedName>
        <fullName evidence="1">Uncharacterized protein</fullName>
    </submittedName>
</protein>
<gene>
    <name evidence="1" type="ORF">RRG08_002419</name>
</gene>
<evidence type="ECO:0000313" key="1">
    <source>
        <dbReference type="EMBL" id="KAK3768588.1"/>
    </source>
</evidence>
<dbReference type="EMBL" id="JAWDGP010004039">
    <property type="protein sequence ID" value="KAK3768588.1"/>
    <property type="molecule type" value="Genomic_DNA"/>
</dbReference>
<proteinExistence type="predicted"/>
<reference evidence="1" key="1">
    <citation type="journal article" date="2023" name="G3 (Bethesda)">
        <title>A reference genome for the long-term kleptoplast-retaining sea slug Elysia crispata morphotype clarki.</title>
        <authorList>
            <person name="Eastman K.E."/>
            <person name="Pendleton A.L."/>
            <person name="Shaikh M.A."/>
            <person name="Suttiyut T."/>
            <person name="Ogas R."/>
            <person name="Tomko P."/>
            <person name="Gavelis G."/>
            <person name="Widhalm J.R."/>
            <person name="Wisecaver J.H."/>
        </authorList>
    </citation>
    <scope>NUCLEOTIDE SEQUENCE</scope>
    <source>
        <strain evidence="1">ECLA1</strain>
    </source>
</reference>
<dbReference type="AlphaFoldDB" id="A0AAE0ZFX4"/>
<keyword evidence="2" id="KW-1185">Reference proteome</keyword>
<comment type="caution">
    <text evidence="1">The sequence shown here is derived from an EMBL/GenBank/DDBJ whole genome shotgun (WGS) entry which is preliminary data.</text>
</comment>
<organism evidence="1 2">
    <name type="scientific">Elysia crispata</name>
    <name type="common">lettuce slug</name>
    <dbReference type="NCBI Taxonomy" id="231223"/>
    <lineage>
        <taxon>Eukaryota</taxon>
        <taxon>Metazoa</taxon>
        <taxon>Spiralia</taxon>
        <taxon>Lophotrochozoa</taxon>
        <taxon>Mollusca</taxon>
        <taxon>Gastropoda</taxon>
        <taxon>Heterobranchia</taxon>
        <taxon>Euthyneura</taxon>
        <taxon>Panpulmonata</taxon>
        <taxon>Sacoglossa</taxon>
        <taxon>Placobranchoidea</taxon>
        <taxon>Plakobranchidae</taxon>
        <taxon>Elysia</taxon>
    </lineage>
</organism>
<dbReference type="Proteomes" id="UP001283361">
    <property type="component" value="Unassembled WGS sequence"/>
</dbReference>
<name>A0AAE0ZFX4_9GAST</name>
<accession>A0AAE0ZFX4</accession>